<feature type="chain" id="PRO_5026270966" description="Lipoprotein" evidence="2">
    <location>
        <begin position="19"/>
        <end position="174"/>
    </location>
</feature>
<gene>
    <name evidence="3" type="ORF">G5C33_15470</name>
</gene>
<evidence type="ECO:0008006" key="5">
    <source>
        <dbReference type="Google" id="ProtNLM"/>
    </source>
</evidence>
<dbReference type="EMBL" id="CP049109">
    <property type="protein sequence ID" value="QIG81044.1"/>
    <property type="molecule type" value="Genomic_DNA"/>
</dbReference>
<evidence type="ECO:0000313" key="4">
    <source>
        <dbReference type="Proteomes" id="UP000501568"/>
    </source>
</evidence>
<dbReference type="PROSITE" id="PS51257">
    <property type="entry name" value="PROKAR_LIPOPROTEIN"/>
    <property type="match status" value="1"/>
</dbReference>
<evidence type="ECO:0000313" key="3">
    <source>
        <dbReference type="EMBL" id="QIG81044.1"/>
    </source>
</evidence>
<reference evidence="3 4" key="1">
    <citation type="submission" date="2020-02" db="EMBL/GenBank/DDBJ databases">
        <authorList>
            <person name="Zheng R.K."/>
            <person name="Sun C.M."/>
        </authorList>
    </citation>
    <scope>NUCLEOTIDE SEQUENCE [LARGE SCALE GENOMIC DNA]</scope>
    <source>
        <strain evidence="4">zrk23</strain>
    </source>
</reference>
<keyword evidence="4" id="KW-1185">Reference proteome</keyword>
<dbReference type="Proteomes" id="UP000501568">
    <property type="component" value="Chromosome"/>
</dbReference>
<feature type="compositionally biased region" description="Pro residues" evidence="1">
    <location>
        <begin position="40"/>
        <end position="50"/>
    </location>
</feature>
<evidence type="ECO:0000256" key="1">
    <source>
        <dbReference type="SAM" id="MobiDB-lite"/>
    </source>
</evidence>
<protein>
    <recommendedName>
        <fullName evidence="5">Lipoprotein</fullName>
    </recommendedName>
</protein>
<keyword evidence="2" id="KW-0732">Signal</keyword>
<name>A0A6G6Y7X5_9SPHN</name>
<dbReference type="KEGG" id="spzr:G5C33_15470"/>
<proteinExistence type="predicted"/>
<accession>A0A6G6Y7X5</accession>
<feature type="region of interest" description="Disordered" evidence="1">
    <location>
        <begin position="28"/>
        <end position="88"/>
    </location>
</feature>
<dbReference type="RefSeq" id="WP_165327971.1">
    <property type="nucleotide sequence ID" value="NZ_CP049109.1"/>
</dbReference>
<feature type="signal peptide" evidence="2">
    <location>
        <begin position="1"/>
        <end position="18"/>
    </location>
</feature>
<dbReference type="AlphaFoldDB" id="A0A6G6Y7X5"/>
<evidence type="ECO:0000256" key="2">
    <source>
        <dbReference type="SAM" id="SignalP"/>
    </source>
</evidence>
<feature type="compositionally biased region" description="Low complexity" evidence="1">
    <location>
        <begin position="51"/>
        <end position="76"/>
    </location>
</feature>
<organism evidence="3 4">
    <name type="scientific">Stakelama tenebrarum</name>
    <dbReference type="NCBI Taxonomy" id="2711215"/>
    <lineage>
        <taxon>Bacteria</taxon>
        <taxon>Pseudomonadati</taxon>
        <taxon>Pseudomonadota</taxon>
        <taxon>Alphaproteobacteria</taxon>
        <taxon>Sphingomonadales</taxon>
        <taxon>Sphingomonadaceae</taxon>
        <taxon>Stakelama</taxon>
    </lineage>
</organism>
<sequence>MSRMIRFAALAGAPLLLAGCQFVDGDGNNSTDPVEATNPPAMPTSSPSPLPTDTFAPANSSAASNTSAAAATPTSTIPVPGPSPKPSLEQAVQCARIASVAQKDDAVRGDLSVEDAMRIEVRAMNAARAEANRRDLAPGEVDKRRAAITPLDAGAYDADRFKIEFEEICVPLYK</sequence>